<dbReference type="EMBL" id="JAXCGZ010018955">
    <property type="protein sequence ID" value="KAK7067009.1"/>
    <property type="molecule type" value="Genomic_DNA"/>
</dbReference>
<sequence>MPVLVSPVIEYLLAIEQKMISQVIRINRILHVENDEVIEWNRDLGQMMEDIKLRRAGRLPDMLENNEEEDDPQN</sequence>
<dbReference type="Proteomes" id="UP001381693">
    <property type="component" value="Unassembled WGS sequence"/>
</dbReference>
<dbReference type="AlphaFoldDB" id="A0AAN8WV80"/>
<proteinExistence type="predicted"/>
<evidence type="ECO:0000313" key="2">
    <source>
        <dbReference type="Proteomes" id="UP001381693"/>
    </source>
</evidence>
<gene>
    <name evidence="1" type="ORF">SK128_016629</name>
</gene>
<comment type="caution">
    <text evidence="1">The sequence shown here is derived from an EMBL/GenBank/DDBJ whole genome shotgun (WGS) entry which is preliminary data.</text>
</comment>
<protein>
    <submittedName>
        <fullName evidence="1">Uncharacterized protein</fullName>
    </submittedName>
</protein>
<reference evidence="1 2" key="1">
    <citation type="submission" date="2023-11" db="EMBL/GenBank/DDBJ databases">
        <title>Halocaridina rubra genome assembly.</title>
        <authorList>
            <person name="Smith C."/>
        </authorList>
    </citation>
    <scope>NUCLEOTIDE SEQUENCE [LARGE SCALE GENOMIC DNA]</scope>
    <source>
        <strain evidence="1">EP-1</strain>
        <tissue evidence="1">Whole</tissue>
    </source>
</reference>
<organism evidence="1 2">
    <name type="scientific">Halocaridina rubra</name>
    <name type="common">Hawaiian red shrimp</name>
    <dbReference type="NCBI Taxonomy" id="373956"/>
    <lineage>
        <taxon>Eukaryota</taxon>
        <taxon>Metazoa</taxon>
        <taxon>Ecdysozoa</taxon>
        <taxon>Arthropoda</taxon>
        <taxon>Crustacea</taxon>
        <taxon>Multicrustacea</taxon>
        <taxon>Malacostraca</taxon>
        <taxon>Eumalacostraca</taxon>
        <taxon>Eucarida</taxon>
        <taxon>Decapoda</taxon>
        <taxon>Pleocyemata</taxon>
        <taxon>Caridea</taxon>
        <taxon>Atyoidea</taxon>
        <taxon>Atyidae</taxon>
        <taxon>Halocaridina</taxon>
    </lineage>
</organism>
<keyword evidence="2" id="KW-1185">Reference proteome</keyword>
<evidence type="ECO:0000313" key="1">
    <source>
        <dbReference type="EMBL" id="KAK7067009.1"/>
    </source>
</evidence>
<name>A0AAN8WV80_HALRR</name>
<accession>A0AAN8WV80</accession>